<evidence type="ECO:0008006" key="4">
    <source>
        <dbReference type="Google" id="ProtNLM"/>
    </source>
</evidence>
<reference evidence="2 3" key="1">
    <citation type="submission" date="2024-05" db="EMBL/GenBank/DDBJ databases">
        <title>Genome sequencing of Marine Estuary Bacteria, Shewanella vesiculosa and S. baltica, and Pseudomonas syringae.</title>
        <authorList>
            <person name="Gurung A."/>
            <person name="Maclea K.S."/>
        </authorList>
    </citation>
    <scope>NUCLEOTIDE SEQUENCE [LARGE SCALE GENOMIC DNA]</scope>
    <source>
        <strain evidence="2 3">1A</strain>
    </source>
</reference>
<organism evidence="2 3">
    <name type="scientific">Shewanella vesiculosa</name>
    <dbReference type="NCBI Taxonomy" id="518738"/>
    <lineage>
        <taxon>Bacteria</taxon>
        <taxon>Pseudomonadati</taxon>
        <taxon>Pseudomonadota</taxon>
        <taxon>Gammaproteobacteria</taxon>
        <taxon>Alteromonadales</taxon>
        <taxon>Shewanellaceae</taxon>
        <taxon>Shewanella</taxon>
    </lineage>
</organism>
<keyword evidence="3" id="KW-1185">Reference proteome</keyword>
<keyword evidence="1" id="KW-0472">Membrane</keyword>
<comment type="caution">
    <text evidence="2">The sequence shown here is derived from an EMBL/GenBank/DDBJ whole genome shotgun (WGS) entry which is preliminary data.</text>
</comment>
<keyword evidence="1" id="KW-0812">Transmembrane</keyword>
<accession>A0ABV0FMQ2</accession>
<name>A0ABV0FMQ2_9GAMM</name>
<evidence type="ECO:0000256" key="1">
    <source>
        <dbReference type="SAM" id="Phobius"/>
    </source>
</evidence>
<feature type="transmembrane region" description="Helical" evidence="1">
    <location>
        <begin position="35"/>
        <end position="66"/>
    </location>
</feature>
<dbReference type="EMBL" id="JBDPZN010000002">
    <property type="protein sequence ID" value="MEO3682109.1"/>
    <property type="molecule type" value="Genomic_DNA"/>
</dbReference>
<gene>
    <name evidence="2" type="ORF">ABHN84_07345</name>
</gene>
<protein>
    <recommendedName>
        <fullName evidence="4">Amino acid transporter</fullName>
    </recommendedName>
</protein>
<evidence type="ECO:0000313" key="3">
    <source>
        <dbReference type="Proteomes" id="UP001477278"/>
    </source>
</evidence>
<evidence type="ECO:0000313" key="2">
    <source>
        <dbReference type="EMBL" id="MEO3682109.1"/>
    </source>
</evidence>
<feature type="transmembrane region" description="Helical" evidence="1">
    <location>
        <begin position="6"/>
        <end position="23"/>
    </location>
</feature>
<sequence length="68" mass="7399">MGSASMIMWSVLFGAIGMGYFVFGKRQRAIVPLCIGIALIVFPYFVASVTSLLIIGVVLVAIPYFIRL</sequence>
<proteinExistence type="predicted"/>
<dbReference type="Proteomes" id="UP001477278">
    <property type="component" value="Unassembled WGS sequence"/>
</dbReference>
<keyword evidence="1" id="KW-1133">Transmembrane helix</keyword>
<dbReference type="RefSeq" id="WP_124014922.1">
    <property type="nucleotide sequence ID" value="NZ_JBDPZN010000002.1"/>
</dbReference>